<evidence type="ECO:0000313" key="2">
    <source>
        <dbReference type="EMBL" id="SEW45440.1"/>
    </source>
</evidence>
<reference evidence="3" key="1">
    <citation type="submission" date="2016-10" db="EMBL/GenBank/DDBJ databases">
        <authorList>
            <person name="Varghese N."/>
            <person name="Submissions S."/>
        </authorList>
    </citation>
    <scope>NUCLEOTIDE SEQUENCE [LARGE SCALE GENOMIC DNA]</scope>
    <source>
        <strain evidence="3">DSM 3695</strain>
    </source>
</reference>
<dbReference type="STRING" id="29529.SAMN04488122_3463"/>
<evidence type="ECO:0000313" key="3">
    <source>
        <dbReference type="Proteomes" id="UP000199310"/>
    </source>
</evidence>
<dbReference type="PROSITE" id="PS50060">
    <property type="entry name" value="MAM_2"/>
    <property type="match status" value="1"/>
</dbReference>
<dbReference type="InterPro" id="IPR045828">
    <property type="entry name" value="PKD_Bacteroidetes"/>
</dbReference>
<dbReference type="SUPFAM" id="SSF49373">
    <property type="entry name" value="Invasin/intimin cell-adhesion fragments"/>
    <property type="match status" value="1"/>
</dbReference>
<dbReference type="SUPFAM" id="SSF49313">
    <property type="entry name" value="Cadherin-like"/>
    <property type="match status" value="1"/>
</dbReference>
<dbReference type="Gene3D" id="2.60.40.1080">
    <property type="match status" value="1"/>
</dbReference>
<dbReference type="NCBIfam" id="TIGR04131">
    <property type="entry name" value="Bac_Flav_CTERM"/>
    <property type="match status" value="1"/>
</dbReference>
<name>A0A1I0RVJ3_9BACT</name>
<dbReference type="Gene3D" id="2.60.120.200">
    <property type="match status" value="1"/>
</dbReference>
<dbReference type="InterPro" id="IPR026341">
    <property type="entry name" value="T9SS_type_B"/>
</dbReference>
<dbReference type="InterPro" id="IPR015919">
    <property type="entry name" value="Cadherin-like_sf"/>
</dbReference>
<dbReference type="Pfam" id="PF13585">
    <property type="entry name" value="CHU_C"/>
    <property type="match status" value="1"/>
</dbReference>
<dbReference type="InterPro" id="IPR013783">
    <property type="entry name" value="Ig-like_fold"/>
</dbReference>
<evidence type="ECO:0000259" key="1">
    <source>
        <dbReference type="PROSITE" id="PS50060"/>
    </source>
</evidence>
<dbReference type="InterPro" id="IPR000998">
    <property type="entry name" value="MAM_dom"/>
</dbReference>
<dbReference type="Pfam" id="PF19406">
    <property type="entry name" value="PKD_5"/>
    <property type="match status" value="2"/>
</dbReference>
<dbReference type="OrthoDB" id="622218at2"/>
<dbReference type="InterPro" id="IPR008964">
    <property type="entry name" value="Invasin/intimin_cell_adhesion"/>
</dbReference>
<dbReference type="NCBIfam" id="NF038128">
    <property type="entry name" value="choice_anch_J"/>
    <property type="match status" value="1"/>
</dbReference>
<dbReference type="GO" id="GO:0005509">
    <property type="term" value="F:calcium ion binding"/>
    <property type="evidence" value="ECO:0007669"/>
    <property type="project" value="InterPro"/>
</dbReference>
<sequence length="1697" mass="175815">MKPKLQVCRLLFIPKSWLFLLLTFLLRLNTGYAQGYTESFNNISTLSGSGWIIQNNSTLPGSATWFQGKPTTALPDPGPFNAYAGADDAYIGVDANSVAGTGTISNWLIMPNRTLRNGDVLMFYTRKPTIADGHPDLPDRLEVRMSANGGSINVGSTAPGVGDFTDLLLAINPTQTTGTYPESWAQYTITISGLPAPTSGRLAFRYFVTNGGPAGPNSDYIGIDEVTYVPYVCPEITLTTASIPSGRTGTAYNQTISQTGTLGPPSFAITGGALPPGLTLSTSGVVSGTPTATGTFFFTVTVFDASGCSASKFYSVTIVCATNPVNFTAPLRICSNEPPIELTTGSPAGGSYSGTGVSGGYFDPSAGTQVVSYDYTDPYGCAFSSSAVFTVTNAGTTQVSNASQSICPGTAISTIALTNTATSATFNWTRDNTTSVTGIAASGTGDISGILENTTSSPVTVTFTITSTTSDGCTPDPVTATVEVKNRAVITSPTTMSQTICSGNNITPIILTGSSGVTAFNWTRSNTTAVTGIAAAGSGNISGTLTNTTTAPADVTFTVTPVADACDGTPADFTVKVNPQPAITALSVPGAGTYKGSDPLEFTVTYTEDVVVNTSGGVPAVPLTLNTGGTVSANYVSGSGSSALLFRYTVSATDQDPDGISIGNTLHLNGAAIESKNGCSSLITLNNVPPTTDIKIHNPVPQNITFNNMPAKTYGEADFAPGATSSSALAITYTSSNPAVATITGNQVHIVGAGTTTITASQAGNGDYLPATAIDRTLQVNPKSITVTADPISKIYGEADPALTYTLTPALIPGDKFTGALGRTGGENTGAYAINQGTLALNSNYALSYTANNLTITAKPVTVTAETKSKKYGEADPALTYSVSPELVTGDKFTGALSRSTGENVGLYTINQGTLALNSNYTLSYTNNDLTIIARPIMVTVAAKSKTYGETDPELTYSASPALINSDKFTGALSRTSGENIGIYEINQGTLALSSNYLLSYASHYLTITAKPVTVTVAAKSKTYGETDPAWTYSVSPALINSDKFTGALSRTAGENAGTYAINQGTLALNGNYILSYAGSDLTITGKPVTVTVAAKSKTYGETDPAWTYSVSPALINSDKFTGALSRTAGENAGTYAINQGTLALNGNYLLSYTGNDLTINAKPVTVTVAAKSKTYGETDPAFTYSVSPTLISGDKLTGALSRTAGENTGTYTINQGTLASNGNYILSYTGNNLTITAKPVTVTAAAKNKVYGEADPALTYDISSALVNGDKFTGALSRTAGENIGTYGINQGTLALNGNYILSYTGNDLRVTTKPVTVTAAAKSKAYGEADPALTYGVSPALVNGDKFTGSLSRTAGESIGAYGISQGSLALNSNYSISYTGNNLTVTAREVTVTAEAKSKVYGDADPVFTYTVSPALLPNDAFTGTLGRATGDNAGSYTIEQRTLALNSNYTIHYNPASLVINKAVLTATAGDKTICPEEPLAAVPVSYTGFKNGETVAALNKEPVVNIPSHKTAGNYALTPSDGAASNYSFNYVNGQLTVLPAPSGNISQQLAGAGIYQLTAPSGTGYLWSNGETTNTINVKTSGNYTVAVTGEQGCKSQFSWQLAIQNISIPNTFSPNGDGVNDYWTIPELANYPQANVAIINRDGQLVFESKNFSRWDGKNAGKDLPAGVYFYRVIKTPGDTPVTGWLNLLK</sequence>
<dbReference type="Pfam" id="PF05345">
    <property type="entry name" value="He_PIG"/>
    <property type="match status" value="1"/>
</dbReference>
<protein>
    <submittedName>
        <fullName evidence="2">Gliding motility-associated C-terminal domain-containing protein</fullName>
    </submittedName>
</protein>
<dbReference type="Proteomes" id="UP000199310">
    <property type="component" value="Unassembled WGS sequence"/>
</dbReference>
<feature type="domain" description="MAM" evidence="1">
    <location>
        <begin position="36"/>
        <end position="235"/>
    </location>
</feature>
<accession>A0A1I0RVJ3</accession>
<dbReference type="GO" id="GO:0016020">
    <property type="term" value="C:membrane"/>
    <property type="evidence" value="ECO:0007669"/>
    <property type="project" value="InterPro"/>
</dbReference>
<dbReference type="EMBL" id="FOJG01000001">
    <property type="protein sequence ID" value="SEW45440.1"/>
    <property type="molecule type" value="Genomic_DNA"/>
</dbReference>
<keyword evidence="3" id="KW-1185">Reference proteome</keyword>
<proteinExistence type="predicted"/>
<organism evidence="2 3">
    <name type="scientific">Chitinophaga arvensicola</name>
    <dbReference type="NCBI Taxonomy" id="29529"/>
    <lineage>
        <taxon>Bacteria</taxon>
        <taxon>Pseudomonadati</taxon>
        <taxon>Bacteroidota</taxon>
        <taxon>Chitinophagia</taxon>
        <taxon>Chitinophagales</taxon>
        <taxon>Chitinophagaceae</taxon>
        <taxon>Chitinophaga</taxon>
    </lineage>
</organism>
<dbReference type="Gene3D" id="2.60.40.10">
    <property type="entry name" value="Immunoglobulins"/>
    <property type="match status" value="1"/>
</dbReference>
<dbReference type="InterPro" id="IPR041286">
    <property type="entry name" value="MBG_2"/>
</dbReference>
<dbReference type="Pfam" id="PF18676">
    <property type="entry name" value="MBG_2"/>
    <property type="match status" value="10"/>
</dbReference>
<gene>
    <name evidence="2" type="ORF">SAMN04488122_3463</name>
</gene>